<keyword evidence="2" id="KW-1185">Reference proteome</keyword>
<comment type="caution">
    <text evidence="1">The sequence shown here is derived from an EMBL/GenBank/DDBJ whole genome shotgun (WGS) entry which is preliminary data.</text>
</comment>
<dbReference type="Proteomes" id="UP001140091">
    <property type="component" value="Unassembled WGS sequence"/>
</dbReference>
<name>A0A9W8ISX0_9AGAR</name>
<dbReference type="AlphaFoldDB" id="A0A9W8ISX0"/>
<gene>
    <name evidence="1" type="ORF">H1R20_g14662</name>
</gene>
<reference evidence="1" key="1">
    <citation type="submission" date="2022-06" db="EMBL/GenBank/DDBJ databases">
        <title>Genome Sequence of Candolleomyces eurysporus.</title>
        <authorList>
            <person name="Buettner E."/>
        </authorList>
    </citation>
    <scope>NUCLEOTIDE SEQUENCE</scope>
    <source>
        <strain evidence="1">VTCC 930004</strain>
    </source>
</reference>
<dbReference type="EMBL" id="JANBPK010001491">
    <property type="protein sequence ID" value="KAJ2922426.1"/>
    <property type="molecule type" value="Genomic_DNA"/>
</dbReference>
<organism evidence="1 2">
    <name type="scientific">Candolleomyces eurysporus</name>
    <dbReference type="NCBI Taxonomy" id="2828524"/>
    <lineage>
        <taxon>Eukaryota</taxon>
        <taxon>Fungi</taxon>
        <taxon>Dikarya</taxon>
        <taxon>Basidiomycota</taxon>
        <taxon>Agaricomycotina</taxon>
        <taxon>Agaricomycetes</taxon>
        <taxon>Agaricomycetidae</taxon>
        <taxon>Agaricales</taxon>
        <taxon>Agaricineae</taxon>
        <taxon>Psathyrellaceae</taxon>
        <taxon>Candolleomyces</taxon>
    </lineage>
</organism>
<evidence type="ECO:0000313" key="2">
    <source>
        <dbReference type="Proteomes" id="UP001140091"/>
    </source>
</evidence>
<dbReference type="OrthoDB" id="3262196at2759"/>
<feature type="non-terminal residue" evidence="1">
    <location>
        <position position="1"/>
    </location>
</feature>
<accession>A0A9W8ISX0</accession>
<proteinExistence type="predicted"/>
<evidence type="ECO:0000313" key="1">
    <source>
        <dbReference type="EMBL" id="KAJ2922426.1"/>
    </source>
</evidence>
<sequence>MTQQPTFAALDIEALVRAASGRFIYAATVIRFISERRSSPVNKLNAVLTWTSGENQRSNPFAALNLLYTSIIFKAKEAYEAAKTTGRDFLLLCTPIDSTSIEIPTTLFKI</sequence>
<protein>
    <submittedName>
        <fullName evidence="1">Uncharacterized protein</fullName>
    </submittedName>
</protein>